<evidence type="ECO:0000256" key="1">
    <source>
        <dbReference type="ARBA" id="ARBA00004141"/>
    </source>
</evidence>
<organism evidence="7">
    <name type="scientific">Hemiselmis andersenii</name>
    <name type="common">Cryptophyte alga</name>
    <dbReference type="NCBI Taxonomy" id="464988"/>
    <lineage>
        <taxon>Eukaryota</taxon>
        <taxon>Cryptophyceae</taxon>
        <taxon>Cryptomonadales</taxon>
        <taxon>Hemiselmidaceae</taxon>
        <taxon>Hemiselmis</taxon>
    </lineage>
</organism>
<dbReference type="PANTHER" id="PTHR13531:SF6">
    <property type="entry name" value="TMEM (HUMAN TRANSMEMBRANE PROTEIN) HOMOLOG"/>
    <property type="match status" value="1"/>
</dbReference>
<feature type="transmembrane region" description="Helical" evidence="5">
    <location>
        <begin position="178"/>
        <end position="198"/>
    </location>
</feature>
<evidence type="ECO:0000313" key="7">
    <source>
        <dbReference type="EMBL" id="CAD8980713.1"/>
    </source>
</evidence>
<evidence type="ECO:0000256" key="4">
    <source>
        <dbReference type="ARBA" id="ARBA00023136"/>
    </source>
</evidence>
<feature type="transmembrane region" description="Helical" evidence="5">
    <location>
        <begin position="132"/>
        <end position="154"/>
    </location>
</feature>
<evidence type="ECO:0000256" key="3">
    <source>
        <dbReference type="ARBA" id="ARBA00022989"/>
    </source>
</evidence>
<evidence type="ECO:0000313" key="6">
    <source>
        <dbReference type="EMBL" id="CAD8743940.1"/>
    </source>
</evidence>
<gene>
    <name evidence="7" type="ORF">HAND00432_LOCUS31723</name>
    <name evidence="6" type="ORF">HAND1043_LOCUS10435</name>
</gene>
<keyword evidence="4 5" id="KW-0472">Membrane</keyword>
<feature type="transmembrane region" description="Helical" evidence="5">
    <location>
        <begin position="64"/>
        <end position="86"/>
    </location>
</feature>
<reference evidence="7" key="1">
    <citation type="submission" date="2021-01" db="EMBL/GenBank/DDBJ databases">
        <authorList>
            <person name="Corre E."/>
            <person name="Pelletier E."/>
            <person name="Niang G."/>
            <person name="Scheremetjew M."/>
            <person name="Finn R."/>
            <person name="Kale V."/>
            <person name="Holt S."/>
            <person name="Cochrane G."/>
            <person name="Meng A."/>
            <person name="Brown T."/>
            <person name="Cohen L."/>
        </authorList>
    </citation>
    <scope>NUCLEOTIDE SEQUENCE</scope>
    <source>
        <strain evidence="6">CCMP441</strain>
        <strain evidence="7">CCMP644</strain>
    </source>
</reference>
<dbReference type="EMBL" id="HBFX01052639">
    <property type="protein sequence ID" value="CAD8980713.1"/>
    <property type="molecule type" value="Transcribed_RNA"/>
</dbReference>
<dbReference type="InterPro" id="IPR019184">
    <property type="entry name" value="Uncharacterised_TM-17"/>
</dbReference>
<feature type="transmembrane region" description="Helical" evidence="5">
    <location>
        <begin position="98"/>
        <end position="120"/>
    </location>
</feature>
<protein>
    <recommendedName>
        <fullName evidence="8">Transmembrane protein 17</fullName>
    </recommendedName>
</protein>
<evidence type="ECO:0000256" key="5">
    <source>
        <dbReference type="SAM" id="Phobius"/>
    </source>
</evidence>
<comment type="subcellular location">
    <subcellularLocation>
        <location evidence="1">Membrane</location>
        <topology evidence="1">Multi-pass membrane protein</topology>
    </subcellularLocation>
</comment>
<keyword evidence="3 5" id="KW-1133">Transmembrane helix</keyword>
<accession>A0A6T8KGF0</accession>
<dbReference type="EMBL" id="HBFK01016950">
    <property type="protein sequence ID" value="CAD8743940.1"/>
    <property type="molecule type" value="Transcribed_RNA"/>
</dbReference>
<dbReference type="AlphaFoldDB" id="A0A6T8KGF0"/>
<evidence type="ECO:0008006" key="8">
    <source>
        <dbReference type="Google" id="ProtNLM"/>
    </source>
</evidence>
<proteinExistence type="predicted"/>
<dbReference type="Pfam" id="PF09799">
    <property type="entry name" value="Transmemb_17"/>
    <property type="match status" value="1"/>
</dbReference>
<keyword evidence="2 5" id="KW-0812">Transmembrane</keyword>
<dbReference type="GO" id="GO:0035869">
    <property type="term" value="C:ciliary transition zone"/>
    <property type="evidence" value="ECO:0007669"/>
    <property type="project" value="TreeGrafter"/>
</dbReference>
<evidence type="ECO:0000256" key="2">
    <source>
        <dbReference type="ARBA" id="ARBA00022692"/>
    </source>
</evidence>
<dbReference type="GO" id="GO:1905515">
    <property type="term" value="P:non-motile cilium assembly"/>
    <property type="evidence" value="ECO:0007669"/>
    <property type="project" value="TreeGrafter"/>
</dbReference>
<sequence>MAPRSPSKAAARSGGQGMVASGLASISGKLFPETRQLIDSADEGMEEFTLTNTTVASSLPLQMLLYFNIHYSIFWTFLTLAIMIYKDTYLGVNSAYRILSPLLLSVWCLVEPLRLYFGYVGNLQEKVPQLTGFWLFTLLPQIPIAFFFIISLPLRITGETTSGGEVIQGSIQLPFDRAGSIVLIVMLGIEAIVGYIALRVMVKSQVLKFHLQRTRDEGAVAVGKQANRV</sequence>
<dbReference type="PANTHER" id="PTHR13531">
    <property type="entry name" value="GEO07735P1-RELATED-RELATED"/>
    <property type="match status" value="1"/>
</dbReference>
<dbReference type="GO" id="GO:0016020">
    <property type="term" value="C:membrane"/>
    <property type="evidence" value="ECO:0007669"/>
    <property type="project" value="UniProtKB-SubCell"/>
</dbReference>
<name>A0A6T8KGF0_HEMAN</name>